<reference evidence="3" key="1">
    <citation type="journal article" date="2018" name="Virus Res.">
        <title>Identification and whole genome characterization of novel anelloviruses in masked palm civets (Paguma larvata): Segregation into four distinct clades.</title>
        <authorList>
            <person name="Nishizawa T."/>
            <person name="Sugimoto Y."/>
            <person name="Takeda T."/>
            <person name="Kodera Y."/>
            <person name="Hatano Y."/>
            <person name="Takahashi M."/>
            <person name="Okamoto H."/>
        </authorList>
    </citation>
    <scope>NUCLEOTIDE SEQUENCE</scope>
    <source>
        <strain evidence="3">Pl-TTV2</strain>
    </source>
</reference>
<feature type="domain" description="Hepatitis TT virus Orf2/Gyrovirus Vp2 N-terminal" evidence="2">
    <location>
        <begin position="38"/>
        <end position="81"/>
    </location>
</feature>
<proteinExistence type="predicted"/>
<feature type="compositionally biased region" description="Polar residues" evidence="1">
    <location>
        <begin position="140"/>
        <end position="158"/>
    </location>
</feature>
<protein>
    <recommendedName>
        <fullName evidence="2">Hepatitis TT virus Orf2/Gyrovirus Vp2 N-terminal domain-containing protein</fullName>
    </recommendedName>
</protein>
<organism evidence="3">
    <name type="scientific">Paguma larvata torque teno virus</name>
    <dbReference type="NCBI Taxonomy" id="2219036"/>
    <lineage>
        <taxon>Viruses</taxon>
        <taxon>Monodnaviria</taxon>
        <taxon>Shotokuvirae</taxon>
        <taxon>Commensaviricota</taxon>
        <taxon>Cardeaviricetes</taxon>
        <taxon>Sanitavirales</taxon>
        <taxon>Anelloviridae</taxon>
        <taxon>Etatorquevirus</taxon>
        <taxon>Etatorquevirus viver3</taxon>
    </lineage>
</organism>
<dbReference type="Pfam" id="PF02957">
    <property type="entry name" value="TT_ORF2-like"/>
    <property type="match status" value="1"/>
</dbReference>
<accession>A0A348BSN7</accession>
<name>A0A348BSN7_9VIRU</name>
<evidence type="ECO:0000259" key="2">
    <source>
        <dbReference type="Pfam" id="PF02957"/>
    </source>
</evidence>
<dbReference type="InterPro" id="IPR004118">
    <property type="entry name" value="HEV_TT_vir_Orf2/Gyrovir_Vp2_N"/>
</dbReference>
<evidence type="ECO:0000313" key="3">
    <source>
        <dbReference type="EMBL" id="BBE36924.1"/>
    </source>
</evidence>
<sequence>MDTVNDYSSGLLDTNLLQPTPCSSPTSWNRELERKKLHEAIWKQSCSRTHSLWCSCGNWTSHIRICGTGTDAPGGDTGGGVTGPGDVDFDAGLEFEDEPAELRSPLRTLQMLQQTFSDPGMLTNMELLQKKRLKDSLNQMMTQSDDSPPKSKTGQTGHTTRHIRVLQKKVKRHQKAMRKDPQLLKKVLKYLEEDSNESNFTDTSSEISLSL</sequence>
<dbReference type="EMBL" id="LC387538">
    <property type="protein sequence ID" value="BBE36924.1"/>
    <property type="molecule type" value="Genomic_DNA"/>
</dbReference>
<evidence type="ECO:0000256" key="1">
    <source>
        <dbReference type="SAM" id="MobiDB-lite"/>
    </source>
</evidence>
<feature type="region of interest" description="Disordered" evidence="1">
    <location>
        <begin position="140"/>
        <end position="163"/>
    </location>
</feature>